<proteinExistence type="predicted"/>
<gene>
    <name evidence="2" type="ORF">Q9R08_05110</name>
</gene>
<evidence type="ECO:0000313" key="3">
    <source>
        <dbReference type="Proteomes" id="UP001235133"/>
    </source>
</evidence>
<sequence>MSRQRPWRAENPDAVIVSRPSRYGNPFSLTAEECEEGENGNCYVVRREGRRVSVGHLATVEEARAAAAREYREHLTSVGDLGYTVDDVRRELGGRDLACWCPLDQPCHADVLLELANAAGQQAKKGQE</sequence>
<comment type="caution">
    <text evidence="2">The sequence shown here is derived from an EMBL/GenBank/DDBJ whole genome shotgun (WGS) entry which is preliminary data.</text>
</comment>
<protein>
    <submittedName>
        <fullName evidence="2">DUF4326 domain-containing protein</fullName>
    </submittedName>
</protein>
<evidence type="ECO:0000259" key="1">
    <source>
        <dbReference type="Pfam" id="PF14216"/>
    </source>
</evidence>
<reference evidence="2 3" key="1">
    <citation type="submission" date="2023-08" db="EMBL/GenBank/DDBJ databases">
        <title>Microbacterium psychrotolerans sp. nov., a psychrotolerant bacterium isolated from soil in Heilongjiang Province, China.</title>
        <authorList>
            <person name="An P."/>
            <person name="Zhao D."/>
            <person name="Xiang H."/>
        </authorList>
    </citation>
    <scope>NUCLEOTIDE SEQUENCE [LARGE SCALE GENOMIC DNA]</scope>
    <source>
        <strain evidence="2 3">QXD-8</strain>
    </source>
</reference>
<dbReference type="EMBL" id="JAVFWO010000002">
    <property type="protein sequence ID" value="MDQ7877352.1"/>
    <property type="molecule type" value="Genomic_DNA"/>
</dbReference>
<accession>A0ABU0YYD1</accession>
<name>A0ABU0YYD1_9MICO</name>
<dbReference type="InterPro" id="IPR025475">
    <property type="entry name" value="DUF4326"/>
</dbReference>
<keyword evidence="3" id="KW-1185">Reference proteome</keyword>
<dbReference type="Pfam" id="PF14216">
    <property type="entry name" value="DUF4326"/>
    <property type="match status" value="1"/>
</dbReference>
<evidence type="ECO:0000313" key="2">
    <source>
        <dbReference type="EMBL" id="MDQ7877352.1"/>
    </source>
</evidence>
<dbReference type="Proteomes" id="UP001235133">
    <property type="component" value="Unassembled WGS sequence"/>
</dbReference>
<dbReference type="RefSeq" id="WP_308866788.1">
    <property type="nucleotide sequence ID" value="NZ_JAVFWO010000002.1"/>
</dbReference>
<organism evidence="2 3">
    <name type="scientific">Microbacterium psychrotolerans</name>
    <dbReference type="NCBI Taxonomy" id="3068321"/>
    <lineage>
        <taxon>Bacteria</taxon>
        <taxon>Bacillati</taxon>
        <taxon>Actinomycetota</taxon>
        <taxon>Actinomycetes</taxon>
        <taxon>Micrococcales</taxon>
        <taxon>Microbacteriaceae</taxon>
        <taxon>Microbacterium</taxon>
    </lineage>
</organism>
<feature type="domain" description="DUF4326" evidence="1">
    <location>
        <begin position="7"/>
        <end position="114"/>
    </location>
</feature>